<evidence type="ECO:0000313" key="2">
    <source>
        <dbReference type="EMBL" id="NRF65721.1"/>
    </source>
</evidence>
<dbReference type="InterPro" id="IPR051677">
    <property type="entry name" value="AfsR-DnrI-RedD_regulator"/>
</dbReference>
<accession>A0ABX2E9N4</accession>
<dbReference type="InterPro" id="IPR011990">
    <property type="entry name" value="TPR-like_helical_dom_sf"/>
</dbReference>
<comment type="caution">
    <text evidence="2">The sequence shown here is derived from an EMBL/GenBank/DDBJ whole genome shotgun (WGS) entry which is preliminary data.</text>
</comment>
<keyword evidence="3" id="KW-1185">Reference proteome</keyword>
<proteinExistence type="predicted"/>
<dbReference type="InterPro" id="IPR005158">
    <property type="entry name" value="BTAD"/>
</dbReference>
<dbReference type="InterPro" id="IPR036388">
    <property type="entry name" value="WH-like_DNA-bd_sf"/>
</dbReference>
<evidence type="ECO:0000313" key="3">
    <source>
        <dbReference type="Proteomes" id="UP000737171"/>
    </source>
</evidence>
<sequence>MSRLRITLFGGVSLAVPGPRVLPLAASCRPLLGYLLTQRRRAVPRLEVAELLWPGQDSDSARRCLSTALWRLKQCIGSGPPLLAACGCDDLALNDGARVWVDAWAFEQRLAPLLRRDPDTLAPAELARLERGLRLYCGPYLAGIDAEWALIERQRLRSLYCDALYQLTLACVARAQWARALAWGRLLAREEPLREDVQRTLMLALAHTGNRAGALAQYREHAQRLARELGVEPMAETRALYQRLAQAGDVATAPATAPAPALPPGAADSALGAARRRIGRVQRVLAASQLQLEAALQSLPPP</sequence>
<dbReference type="Gene3D" id="1.10.10.10">
    <property type="entry name" value="Winged helix-like DNA-binding domain superfamily/Winged helix DNA-binding domain"/>
    <property type="match status" value="1"/>
</dbReference>
<dbReference type="PANTHER" id="PTHR35807">
    <property type="entry name" value="TRANSCRIPTIONAL REGULATOR REDD-RELATED"/>
    <property type="match status" value="1"/>
</dbReference>
<dbReference type="InterPro" id="IPR016032">
    <property type="entry name" value="Sig_transdc_resp-reg_C-effctor"/>
</dbReference>
<name>A0ABX2E9N4_9BURK</name>
<dbReference type="Proteomes" id="UP000737171">
    <property type="component" value="Unassembled WGS sequence"/>
</dbReference>
<dbReference type="EMBL" id="JABRWJ010000001">
    <property type="protein sequence ID" value="NRF65721.1"/>
    <property type="molecule type" value="Genomic_DNA"/>
</dbReference>
<feature type="domain" description="Bacterial transcriptional activator" evidence="1">
    <location>
        <begin position="101"/>
        <end position="245"/>
    </location>
</feature>
<reference evidence="2 3" key="1">
    <citation type="submission" date="2020-05" db="EMBL/GenBank/DDBJ databases">
        <title>Aquincola sp. isolate from soil.</title>
        <authorList>
            <person name="Han J."/>
            <person name="Kim D.-U."/>
        </authorList>
    </citation>
    <scope>NUCLEOTIDE SEQUENCE [LARGE SCALE GENOMIC DNA]</scope>
    <source>
        <strain evidence="2 3">S2</strain>
    </source>
</reference>
<organism evidence="2 3">
    <name type="scientific">Pseudaquabacterium terrae</name>
    <dbReference type="NCBI Taxonomy" id="2732868"/>
    <lineage>
        <taxon>Bacteria</taxon>
        <taxon>Pseudomonadati</taxon>
        <taxon>Pseudomonadota</taxon>
        <taxon>Betaproteobacteria</taxon>
        <taxon>Burkholderiales</taxon>
        <taxon>Sphaerotilaceae</taxon>
        <taxon>Pseudaquabacterium</taxon>
    </lineage>
</organism>
<dbReference type="SMART" id="SM01043">
    <property type="entry name" value="BTAD"/>
    <property type="match status" value="1"/>
</dbReference>
<dbReference type="SUPFAM" id="SSF46894">
    <property type="entry name" value="C-terminal effector domain of the bipartite response regulators"/>
    <property type="match status" value="1"/>
</dbReference>
<dbReference type="Pfam" id="PF03704">
    <property type="entry name" value="BTAD"/>
    <property type="match status" value="1"/>
</dbReference>
<gene>
    <name evidence="2" type="ORF">HLB44_01855</name>
</gene>
<protein>
    <recommendedName>
        <fullName evidence="1">Bacterial transcriptional activator domain-containing protein</fullName>
    </recommendedName>
</protein>
<dbReference type="RefSeq" id="WP_173120010.1">
    <property type="nucleotide sequence ID" value="NZ_JABRWJ010000001.1"/>
</dbReference>
<evidence type="ECO:0000259" key="1">
    <source>
        <dbReference type="SMART" id="SM01043"/>
    </source>
</evidence>
<dbReference type="SUPFAM" id="SSF48452">
    <property type="entry name" value="TPR-like"/>
    <property type="match status" value="1"/>
</dbReference>
<dbReference type="Gene3D" id="1.25.40.10">
    <property type="entry name" value="Tetratricopeptide repeat domain"/>
    <property type="match status" value="1"/>
</dbReference>